<evidence type="ECO:0000313" key="2">
    <source>
        <dbReference type="Proteomes" id="UP000033072"/>
    </source>
</evidence>
<dbReference type="InterPro" id="IPR011518">
    <property type="entry name" value="Transposase_36"/>
</dbReference>
<dbReference type="EMBL" id="CP009515">
    <property type="protein sequence ID" value="AKB75024.1"/>
    <property type="molecule type" value="Genomic_DNA"/>
</dbReference>
<dbReference type="Pfam" id="PF07592">
    <property type="entry name" value="DDE_Tnp_ISAZ013"/>
    <property type="match status" value="1"/>
</dbReference>
<dbReference type="Proteomes" id="UP000033072">
    <property type="component" value="Chromosome"/>
</dbReference>
<dbReference type="PATRIC" id="fig|1434111.4.peg.2309"/>
<dbReference type="HOGENOM" id="CLU_119853_0_0_2"/>
<organism evidence="1 2">
    <name type="scientific">Methanosarcina lacustris Z-7289</name>
    <dbReference type="NCBI Taxonomy" id="1434111"/>
    <lineage>
        <taxon>Archaea</taxon>
        <taxon>Methanobacteriati</taxon>
        <taxon>Methanobacteriota</taxon>
        <taxon>Stenosarchaea group</taxon>
        <taxon>Methanomicrobia</taxon>
        <taxon>Methanosarcinales</taxon>
        <taxon>Methanosarcinaceae</taxon>
        <taxon>Methanosarcina</taxon>
    </lineage>
</organism>
<evidence type="ECO:0000313" key="1">
    <source>
        <dbReference type="EMBL" id="AKB75024.1"/>
    </source>
</evidence>
<dbReference type="AlphaFoldDB" id="A0A0E3S2I8"/>
<gene>
    <name evidence="1" type="ORF">MSLAZ_1763</name>
</gene>
<evidence type="ECO:0008006" key="3">
    <source>
        <dbReference type="Google" id="ProtNLM"/>
    </source>
</evidence>
<keyword evidence="2" id="KW-1185">Reference proteome</keyword>
<reference evidence="1 2" key="1">
    <citation type="submission" date="2014-07" db="EMBL/GenBank/DDBJ databases">
        <title>Methanogenic archaea and the global carbon cycle.</title>
        <authorList>
            <person name="Henriksen J.R."/>
            <person name="Luke J."/>
            <person name="Reinhart S."/>
            <person name="Benedict M.N."/>
            <person name="Youngblut N.D."/>
            <person name="Metcalf M.E."/>
            <person name="Whitaker R.J."/>
            <person name="Metcalf W.W."/>
        </authorList>
    </citation>
    <scope>NUCLEOTIDE SEQUENCE [LARGE SCALE GENOMIC DNA]</scope>
    <source>
        <strain evidence="1 2">Z-7289</strain>
    </source>
</reference>
<name>A0A0E3S2I8_9EURY</name>
<accession>A0A0E3S2I8</accession>
<dbReference type="KEGG" id="mls:MSLAZ_1763"/>
<sequence>MHVFSVRTGIAVDKEVKWTNLNHKEISNAFKLRGMNVTPHVVKQLLKKHDFVKRKMQKTVAMKDCKDRNEQFERINELKKEYSESDNPIISIDVKKKNS</sequence>
<protein>
    <recommendedName>
        <fullName evidence="3">Mobile element protein</fullName>
    </recommendedName>
</protein>
<proteinExistence type="predicted"/>